<sequence length="367" mass="41619">MATTTNVTTQQRYEPEVWLTRLPRFCGRFGKEGTNTQPSPTAAPLHTQICEDGYSVVKPGDMYRLDERSPGRREPRFPGLHNLHDSVIDRTRNPPSTQEIMFDTIKRRRARMWDQVSYAVRAALQEIPRGSHVAVVSNSGAMSGKLADKLEQSPPAAMIPGATVGLLFVAEFRDERTSGIHPGWRQIACPISADEGRLIAGLRLLPAVVTGRPDLTFTITNLTYPTIQPRYRDIVHKAYKEGLLKYGSVLNSWKPTNLGCFFHPGCLWSEDYDVIKRSFACDGDLYGWDEAVLYTRDPVAVIAPCDTHTEKPRRRFNYWYESTVLRHVKWLQLDEKGQLRGERVPETRRADVIRWDENGIPGGLLVN</sequence>
<evidence type="ECO:0000313" key="3">
    <source>
        <dbReference type="Proteomes" id="UP001392437"/>
    </source>
</evidence>
<dbReference type="AlphaFoldDB" id="A0AAW0QL32"/>
<feature type="compositionally biased region" description="Basic and acidic residues" evidence="1">
    <location>
        <begin position="61"/>
        <end position="92"/>
    </location>
</feature>
<name>A0AAW0QL32_9PEZI</name>
<reference evidence="2 3" key="1">
    <citation type="submission" date="2023-01" db="EMBL/GenBank/DDBJ databases">
        <title>Analysis of 21 Apiospora genomes using comparative genomics revels a genus with tremendous synthesis potential of carbohydrate active enzymes and secondary metabolites.</title>
        <authorList>
            <person name="Sorensen T."/>
        </authorList>
    </citation>
    <scope>NUCLEOTIDE SEQUENCE [LARGE SCALE GENOMIC DNA]</scope>
    <source>
        <strain evidence="2 3">CBS 117206</strain>
    </source>
</reference>
<feature type="region of interest" description="Disordered" evidence="1">
    <location>
        <begin position="61"/>
        <end position="95"/>
    </location>
</feature>
<keyword evidence="3" id="KW-1185">Reference proteome</keyword>
<dbReference type="EMBL" id="JAQQWP010000009">
    <property type="protein sequence ID" value="KAK8100484.1"/>
    <property type="molecule type" value="Genomic_DNA"/>
</dbReference>
<dbReference type="Proteomes" id="UP001392437">
    <property type="component" value="Unassembled WGS sequence"/>
</dbReference>
<proteinExistence type="predicted"/>
<organism evidence="2 3">
    <name type="scientific">Apiospora kogelbergensis</name>
    <dbReference type="NCBI Taxonomy" id="1337665"/>
    <lineage>
        <taxon>Eukaryota</taxon>
        <taxon>Fungi</taxon>
        <taxon>Dikarya</taxon>
        <taxon>Ascomycota</taxon>
        <taxon>Pezizomycotina</taxon>
        <taxon>Sordariomycetes</taxon>
        <taxon>Xylariomycetidae</taxon>
        <taxon>Amphisphaeriales</taxon>
        <taxon>Apiosporaceae</taxon>
        <taxon>Apiospora</taxon>
    </lineage>
</organism>
<evidence type="ECO:0000256" key="1">
    <source>
        <dbReference type="SAM" id="MobiDB-lite"/>
    </source>
</evidence>
<evidence type="ECO:0000313" key="2">
    <source>
        <dbReference type="EMBL" id="KAK8100484.1"/>
    </source>
</evidence>
<comment type="caution">
    <text evidence="2">The sequence shown here is derived from an EMBL/GenBank/DDBJ whole genome shotgun (WGS) entry which is preliminary data.</text>
</comment>
<protein>
    <submittedName>
        <fullName evidence="2">Uncharacterized protein</fullName>
    </submittedName>
</protein>
<accession>A0AAW0QL32</accession>
<gene>
    <name evidence="2" type="ORF">PG999_010858</name>
</gene>